<evidence type="ECO:0000313" key="3">
    <source>
        <dbReference type="Proteomes" id="UP000053097"/>
    </source>
</evidence>
<evidence type="ECO:0000313" key="2">
    <source>
        <dbReference type="EMBL" id="EZA48917.1"/>
    </source>
</evidence>
<accession>A0A026VYR8</accession>
<protein>
    <submittedName>
        <fullName evidence="2">Uncharacterized protein</fullName>
    </submittedName>
</protein>
<reference evidence="2 3" key="1">
    <citation type="journal article" date="2014" name="Curr. Biol.">
        <title>The genome of the clonal raider ant Cerapachys biroi.</title>
        <authorList>
            <person name="Oxley P.R."/>
            <person name="Ji L."/>
            <person name="Fetter-Pruneda I."/>
            <person name="McKenzie S.K."/>
            <person name="Li C."/>
            <person name="Hu H."/>
            <person name="Zhang G."/>
            <person name="Kronauer D.J."/>
        </authorList>
    </citation>
    <scope>NUCLEOTIDE SEQUENCE [LARGE SCALE GENOMIC DNA]</scope>
</reference>
<proteinExistence type="predicted"/>
<keyword evidence="1" id="KW-0812">Transmembrane</keyword>
<evidence type="ECO:0000256" key="1">
    <source>
        <dbReference type="SAM" id="Phobius"/>
    </source>
</evidence>
<keyword evidence="3" id="KW-1185">Reference proteome</keyword>
<sequence>MMTRVHQDNEPGSLPSSQYRMRPGFCVHAVNQLSNWRATGTRDSVLISAHGPCHASEVCTKRISMLISSTLLCIVYFILCLPHCWFNKA</sequence>
<feature type="transmembrane region" description="Helical" evidence="1">
    <location>
        <begin position="65"/>
        <end position="86"/>
    </location>
</feature>
<keyword evidence="1" id="KW-0472">Membrane</keyword>
<name>A0A026VYR8_OOCBI</name>
<dbReference type="AlphaFoldDB" id="A0A026VYR8"/>
<dbReference type="Proteomes" id="UP000053097">
    <property type="component" value="Unassembled WGS sequence"/>
</dbReference>
<gene>
    <name evidence="2" type="ORF">X777_12959</name>
</gene>
<dbReference type="EMBL" id="KK107566">
    <property type="protein sequence ID" value="EZA48917.1"/>
    <property type="molecule type" value="Genomic_DNA"/>
</dbReference>
<keyword evidence="1" id="KW-1133">Transmembrane helix</keyword>
<organism evidence="2 3">
    <name type="scientific">Ooceraea biroi</name>
    <name type="common">Clonal raider ant</name>
    <name type="synonym">Cerapachys biroi</name>
    <dbReference type="NCBI Taxonomy" id="2015173"/>
    <lineage>
        <taxon>Eukaryota</taxon>
        <taxon>Metazoa</taxon>
        <taxon>Ecdysozoa</taxon>
        <taxon>Arthropoda</taxon>
        <taxon>Hexapoda</taxon>
        <taxon>Insecta</taxon>
        <taxon>Pterygota</taxon>
        <taxon>Neoptera</taxon>
        <taxon>Endopterygota</taxon>
        <taxon>Hymenoptera</taxon>
        <taxon>Apocrita</taxon>
        <taxon>Aculeata</taxon>
        <taxon>Formicoidea</taxon>
        <taxon>Formicidae</taxon>
        <taxon>Dorylinae</taxon>
        <taxon>Ooceraea</taxon>
    </lineage>
</organism>